<dbReference type="InterPro" id="IPR014284">
    <property type="entry name" value="RNA_pol_sigma-70_dom"/>
</dbReference>
<dbReference type="NCBIfam" id="TIGR02937">
    <property type="entry name" value="sigma70-ECF"/>
    <property type="match status" value="1"/>
</dbReference>
<evidence type="ECO:0000256" key="4">
    <source>
        <dbReference type="ARBA" id="ARBA00023163"/>
    </source>
</evidence>
<dbReference type="PANTHER" id="PTHR43133">
    <property type="entry name" value="RNA POLYMERASE ECF-TYPE SIGMA FACTO"/>
    <property type="match status" value="1"/>
</dbReference>
<dbReference type="InterPro" id="IPR013325">
    <property type="entry name" value="RNA_pol_sigma_r2"/>
</dbReference>
<dbReference type="PANTHER" id="PTHR43133:SF45">
    <property type="entry name" value="RNA POLYMERASE ECF-TYPE SIGMA FACTOR"/>
    <property type="match status" value="1"/>
</dbReference>
<evidence type="ECO:0000313" key="6">
    <source>
        <dbReference type="EMBL" id="KEQ29457.1"/>
    </source>
</evidence>
<dbReference type="Proteomes" id="UP000028007">
    <property type="component" value="Unassembled WGS sequence"/>
</dbReference>
<dbReference type="GO" id="GO:0016987">
    <property type="term" value="F:sigma factor activity"/>
    <property type="evidence" value="ECO:0007669"/>
    <property type="project" value="UniProtKB-KW"/>
</dbReference>
<accession>A0A081PFI4</accession>
<dbReference type="InterPro" id="IPR013324">
    <property type="entry name" value="RNA_pol_sigma_r3/r4-like"/>
</dbReference>
<reference evidence="6 7" key="1">
    <citation type="journal article" date="1992" name="Int. J. Syst. Bacteriol.">
        <title>Sphingobacterium antarcticus sp. nov. a Psychrotrophic Bacterium from the Soils of Schirmacher Oasis, Antarctica.</title>
        <authorList>
            <person name="Shivaji S."/>
            <person name="Ray M.K."/>
            <person name="Rao N.S."/>
            <person name="Saiserr L."/>
            <person name="Jagannadham M.V."/>
            <person name="Kumar G.S."/>
            <person name="Reddy G."/>
            <person name="Bhargava P.M."/>
        </authorList>
    </citation>
    <scope>NUCLEOTIDE SEQUENCE [LARGE SCALE GENOMIC DNA]</scope>
    <source>
        <strain evidence="6 7">4BY</strain>
    </source>
</reference>
<evidence type="ECO:0000256" key="3">
    <source>
        <dbReference type="ARBA" id="ARBA00023082"/>
    </source>
</evidence>
<dbReference type="InterPro" id="IPR039425">
    <property type="entry name" value="RNA_pol_sigma-70-like"/>
</dbReference>
<gene>
    <name evidence="6" type="ORF">N180_03615</name>
</gene>
<dbReference type="Pfam" id="PF08281">
    <property type="entry name" value="Sigma70_r4_2"/>
    <property type="match status" value="1"/>
</dbReference>
<dbReference type="InterPro" id="IPR036388">
    <property type="entry name" value="WH-like_DNA-bd_sf"/>
</dbReference>
<dbReference type="EMBL" id="JNFF01000072">
    <property type="protein sequence ID" value="KEQ29457.1"/>
    <property type="molecule type" value="Genomic_DNA"/>
</dbReference>
<dbReference type="Gene3D" id="1.10.1740.10">
    <property type="match status" value="1"/>
</dbReference>
<dbReference type="Pfam" id="PF04542">
    <property type="entry name" value="Sigma70_r2"/>
    <property type="match status" value="1"/>
</dbReference>
<evidence type="ECO:0000313" key="7">
    <source>
        <dbReference type="Proteomes" id="UP000028007"/>
    </source>
</evidence>
<dbReference type="InterPro" id="IPR007627">
    <property type="entry name" value="RNA_pol_sigma70_r2"/>
</dbReference>
<feature type="domain" description="HTH luxR-type" evidence="5">
    <location>
        <begin position="128"/>
        <end position="155"/>
    </location>
</feature>
<evidence type="ECO:0000259" key="5">
    <source>
        <dbReference type="PROSITE" id="PS00622"/>
    </source>
</evidence>
<dbReference type="InterPro" id="IPR013249">
    <property type="entry name" value="RNA_pol_sigma70_r4_t2"/>
</dbReference>
<dbReference type="OrthoDB" id="9780326at2"/>
<dbReference type="Gene3D" id="1.10.10.10">
    <property type="entry name" value="Winged helix-like DNA-binding domain superfamily/Winged helix DNA-binding domain"/>
    <property type="match status" value="1"/>
</dbReference>
<proteinExistence type="inferred from homology"/>
<keyword evidence="4" id="KW-0804">Transcription</keyword>
<name>A0A081PFI4_9SPHI</name>
<dbReference type="eggNOG" id="COG1595">
    <property type="taxonomic scope" value="Bacteria"/>
</dbReference>
<comment type="similarity">
    <text evidence="1">Belongs to the sigma-70 factor family. ECF subfamily.</text>
</comment>
<keyword evidence="7" id="KW-1185">Reference proteome</keyword>
<evidence type="ECO:0000256" key="1">
    <source>
        <dbReference type="ARBA" id="ARBA00010641"/>
    </source>
</evidence>
<dbReference type="RefSeq" id="WP_037441830.1">
    <property type="nucleotide sequence ID" value="NZ_JNFF01000072.1"/>
</dbReference>
<protein>
    <submittedName>
        <fullName evidence="6">RNA polymerase sigma70 factor</fullName>
    </submittedName>
</protein>
<comment type="caution">
    <text evidence="6">The sequence shown here is derived from an EMBL/GenBank/DDBJ whole genome shotgun (WGS) entry which is preliminary data.</text>
</comment>
<dbReference type="InterPro" id="IPR000792">
    <property type="entry name" value="Tscrpt_reg_LuxR_C"/>
</dbReference>
<dbReference type="SUPFAM" id="SSF88659">
    <property type="entry name" value="Sigma3 and sigma4 domains of RNA polymerase sigma factors"/>
    <property type="match status" value="1"/>
</dbReference>
<keyword evidence="3" id="KW-0731">Sigma factor</keyword>
<evidence type="ECO:0000256" key="2">
    <source>
        <dbReference type="ARBA" id="ARBA00023015"/>
    </source>
</evidence>
<dbReference type="GO" id="GO:0003677">
    <property type="term" value="F:DNA binding"/>
    <property type="evidence" value="ECO:0007669"/>
    <property type="project" value="InterPro"/>
</dbReference>
<keyword evidence="2" id="KW-0805">Transcription regulation</keyword>
<dbReference type="GO" id="GO:0006352">
    <property type="term" value="P:DNA-templated transcription initiation"/>
    <property type="evidence" value="ECO:0007669"/>
    <property type="project" value="InterPro"/>
</dbReference>
<dbReference type="SUPFAM" id="SSF88946">
    <property type="entry name" value="Sigma2 domain of RNA polymerase sigma factors"/>
    <property type="match status" value="1"/>
</dbReference>
<dbReference type="AlphaFoldDB" id="A0A081PFI4"/>
<dbReference type="PROSITE" id="PS00622">
    <property type="entry name" value="HTH_LUXR_1"/>
    <property type="match status" value="1"/>
</dbReference>
<organism evidence="6 7">
    <name type="scientific">Pedobacter antarcticus 4BY</name>
    <dbReference type="NCBI Taxonomy" id="1358423"/>
    <lineage>
        <taxon>Bacteria</taxon>
        <taxon>Pseudomonadati</taxon>
        <taxon>Bacteroidota</taxon>
        <taxon>Sphingobacteriia</taxon>
        <taxon>Sphingobacteriales</taxon>
        <taxon>Sphingobacteriaceae</taxon>
        <taxon>Pedobacter</taxon>
    </lineage>
</organism>
<sequence>METREKEFLSLIEQHKGIIHKITKMYMDDRDDQQDLFQEIVYQLWKSYAAFKGDSKFSTWMYRVALNTAIIFLRKEKKKLDTSGEFPENIAQEEDQHNEKEARLKHFYQAVQQLEKVEKAIIFYHLEDYSSREIGESLGITEGNVRVKLNRAKNKIKELIKLQGYEF</sequence>